<comment type="caution">
    <text evidence="1">The sequence shown here is derived from an EMBL/GenBank/DDBJ whole genome shotgun (WGS) entry which is preliminary data.</text>
</comment>
<evidence type="ECO:0000313" key="1">
    <source>
        <dbReference type="EMBL" id="MBB3987330.1"/>
    </source>
</evidence>
<dbReference type="Proteomes" id="UP000541426">
    <property type="component" value="Unassembled WGS sequence"/>
</dbReference>
<accession>A0A7W6DVF1</accession>
<organism evidence="1 2">
    <name type="scientific">Sagittula marina</name>
    <dbReference type="NCBI Taxonomy" id="943940"/>
    <lineage>
        <taxon>Bacteria</taxon>
        <taxon>Pseudomonadati</taxon>
        <taxon>Pseudomonadota</taxon>
        <taxon>Alphaproteobacteria</taxon>
        <taxon>Rhodobacterales</taxon>
        <taxon>Roseobacteraceae</taxon>
        <taxon>Sagittula</taxon>
    </lineage>
</organism>
<dbReference type="EMBL" id="JACIEJ010000010">
    <property type="protein sequence ID" value="MBB3987330.1"/>
    <property type="molecule type" value="Genomic_DNA"/>
</dbReference>
<name>A0A7W6DVF1_9RHOB</name>
<gene>
    <name evidence="1" type="ORF">GGQ68_003677</name>
</gene>
<reference evidence="1 2" key="1">
    <citation type="submission" date="2020-08" db="EMBL/GenBank/DDBJ databases">
        <title>Genomic Encyclopedia of Type Strains, Phase IV (KMG-IV): sequencing the most valuable type-strain genomes for metagenomic binning, comparative biology and taxonomic classification.</title>
        <authorList>
            <person name="Goeker M."/>
        </authorList>
    </citation>
    <scope>NUCLEOTIDE SEQUENCE [LARGE SCALE GENOMIC DNA]</scope>
    <source>
        <strain evidence="1 2">DSM 102235</strain>
    </source>
</reference>
<sequence length="53" mass="5928">MSGYIEGADRDQVSLFPDRMEDWIVEDHPVRVIDVFVDVGAGTAGHDNHMVPM</sequence>
<keyword evidence="2" id="KW-1185">Reference proteome</keyword>
<protein>
    <submittedName>
        <fullName evidence="1">Uncharacterized protein</fullName>
    </submittedName>
</protein>
<evidence type="ECO:0000313" key="2">
    <source>
        <dbReference type="Proteomes" id="UP000541426"/>
    </source>
</evidence>
<dbReference type="RefSeq" id="WP_183968760.1">
    <property type="nucleotide sequence ID" value="NZ_BAABBZ010000011.1"/>
</dbReference>
<proteinExistence type="predicted"/>
<dbReference type="AlphaFoldDB" id="A0A7W6DVF1"/>